<name>A0ABS6F453_9CLOT</name>
<keyword evidence="2" id="KW-1185">Reference proteome</keyword>
<evidence type="ECO:0000313" key="2">
    <source>
        <dbReference type="Proteomes" id="UP000736583"/>
    </source>
</evidence>
<gene>
    <name evidence="1" type="ORF">KQI89_16200</name>
</gene>
<organism evidence="1 2">
    <name type="scientific">Clostridium simiarum</name>
    <dbReference type="NCBI Taxonomy" id="2841506"/>
    <lineage>
        <taxon>Bacteria</taxon>
        <taxon>Bacillati</taxon>
        <taxon>Bacillota</taxon>
        <taxon>Clostridia</taxon>
        <taxon>Eubacteriales</taxon>
        <taxon>Clostridiaceae</taxon>
        <taxon>Clostridium</taxon>
    </lineage>
</organism>
<accession>A0ABS6F453</accession>
<sequence length="49" mass="5726">MVNEKSYQLNEKEEKLLKIIKEVGFGEIKVIVQDGLPIRIEEVRKSIKL</sequence>
<dbReference type="Pfam" id="PF10055">
    <property type="entry name" value="DUF2292"/>
    <property type="match status" value="1"/>
</dbReference>
<reference evidence="1 2" key="1">
    <citation type="submission" date="2021-06" db="EMBL/GenBank/DDBJ databases">
        <authorList>
            <person name="Sun Q."/>
            <person name="Li D."/>
        </authorList>
    </citation>
    <scope>NUCLEOTIDE SEQUENCE [LARGE SCALE GENOMIC DNA]</scope>
    <source>
        <strain evidence="1 2">MSJ-4</strain>
    </source>
</reference>
<dbReference type="EMBL" id="JAHLQL010000008">
    <property type="protein sequence ID" value="MBU5593292.1"/>
    <property type="molecule type" value="Genomic_DNA"/>
</dbReference>
<dbReference type="InterPro" id="IPR018743">
    <property type="entry name" value="DUF2292"/>
</dbReference>
<comment type="caution">
    <text evidence="1">The sequence shown here is derived from an EMBL/GenBank/DDBJ whole genome shotgun (WGS) entry which is preliminary data.</text>
</comment>
<evidence type="ECO:0000313" key="1">
    <source>
        <dbReference type="EMBL" id="MBU5593292.1"/>
    </source>
</evidence>
<dbReference type="Proteomes" id="UP000736583">
    <property type="component" value="Unassembled WGS sequence"/>
</dbReference>
<proteinExistence type="predicted"/>
<protein>
    <submittedName>
        <fullName evidence="1">DUF2292 domain-containing protein</fullName>
    </submittedName>
</protein>